<dbReference type="Gene3D" id="1.20.1250.20">
    <property type="entry name" value="MFS general substrate transporter like domains"/>
    <property type="match status" value="1"/>
</dbReference>
<feature type="transmembrane region" description="Helical" evidence="9">
    <location>
        <begin position="138"/>
        <end position="156"/>
    </location>
</feature>
<comment type="subcellular location">
    <subcellularLocation>
        <location evidence="1">Membrane</location>
        <topology evidence="1">Multi-pass membrane protein</topology>
    </subcellularLocation>
</comment>
<feature type="transmembrane region" description="Helical" evidence="9">
    <location>
        <begin position="177"/>
        <end position="197"/>
    </location>
</feature>
<keyword evidence="4 9" id="KW-1133">Transmembrane helix</keyword>
<dbReference type="Proteomes" id="UP001164746">
    <property type="component" value="Chromosome 2"/>
</dbReference>
<keyword evidence="5 9" id="KW-0472">Membrane</keyword>
<evidence type="ECO:0000256" key="4">
    <source>
        <dbReference type="ARBA" id="ARBA00022989"/>
    </source>
</evidence>
<reference evidence="10" key="1">
    <citation type="submission" date="2022-11" db="EMBL/GenBank/DDBJ databases">
        <title>Centuries of genome instability and evolution in soft-shell clam transmissible cancer (bioRxiv).</title>
        <authorList>
            <person name="Hart S.F.M."/>
            <person name="Yonemitsu M.A."/>
            <person name="Giersch R.M."/>
            <person name="Beal B.F."/>
            <person name="Arriagada G."/>
            <person name="Davis B.W."/>
            <person name="Ostrander E.A."/>
            <person name="Goff S.P."/>
            <person name="Metzger M.J."/>
        </authorList>
    </citation>
    <scope>NUCLEOTIDE SEQUENCE</scope>
    <source>
        <strain evidence="10">MELC-2E11</strain>
        <tissue evidence="10">Siphon/mantle</tissue>
    </source>
</reference>
<evidence type="ECO:0000256" key="5">
    <source>
        <dbReference type="ARBA" id="ARBA00023136"/>
    </source>
</evidence>
<evidence type="ECO:0000256" key="8">
    <source>
        <dbReference type="ARBA" id="ARBA00041910"/>
    </source>
</evidence>
<dbReference type="PANTHER" id="PTHR23294">
    <property type="entry name" value="ET TRANSLATION PRODUCT-RELATED"/>
    <property type="match status" value="1"/>
</dbReference>
<dbReference type="InterPro" id="IPR051617">
    <property type="entry name" value="UNC-93-like_regulator"/>
</dbReference>
<dbReference type="SUPFAM" id="SSF103473">
    <property type="entry name" value="MFS general substrate transporter"/>
    <property type="match status" value="1"/>
</dbReference>
<dbReference type="InterPro" id="IPR036259">
    <property type="entry name" value="MFS_trans_sf"/>
</dbReference>
<evidence type="ECO:0000256" key="3">
    <source>
        <dbReference type="ARBA" id="ARBA00022692"/>
    </source>
</evidence>
<evidence type="ECO:0000256" key="9">
    <source>
        <dbReference type="SAM" id="Phobius"/>
    </source>
</evidence>
<protein>
    <recommendedName>
        <fullName evidence="7">UNC93-like protein MFSD11</fullName>
    </recommendedName>
    <alternativeName>
        <fullName evidence="8">Major facilitator superfamily domain-containing protein 11</fullName>
    </alternativeName>
</protein>
<feature type="transmembrane region" description="Helical" evidence="9">
    <location>
        <begin position="270"/>
        <end position="288"/>
    </location>
</feature>
<feature type="transmembrane region" description="Helical" evidence="9">
    <location>
        <begin position="341"/>
        <end position="361"/>
    </location>
</feature>
<keyword evidence="6" id="KW-0325">Glycoprotein</keyword>
<dbReference type="Pfam" id="PF05978">
    <property type="entry name" value="UNC-93"/>
    <property type="match status" value="1"/>
</dbReference>
<feature type="transmembrane region" description="Helical" evidence="9">
    <location>
        <begin position="381"/>
        <end position="405"/>
    </location>
</feature>
<feature type="transmembrane region" description="Helical" evidence="9">
    <location>
        <begin position="44"/>
        <end position="67"/>
    </location>
</feature>
<keyword evidence="11" id="KW-1185">Reference proteome</keyword>
<dbReference type="CDD" id="cd17407">
    <property type="entry name" value="MFS_MFSD11"/>
    <property type="match status" value="1"/>
</dbReference>
<evidence type="ECO:0000313" key="10">
    <source>
        <dbReference type="EMBL" id="WAQ96946.1"/>
    </source>
</evidence>
<feature type="transmembrane region" description="Helical" evidence="9">
    <location>
        <begin position="87"/>
        <end position="105"/>
    </location>
</feature>
<evidence type="ECO:0000256" key="2">
    <source>
        <dbReference type="ARBA" id="ARBA00009172"/>
    </source>
</evidence>
<dbReference type="PANTHER" id="PTHR23294:SF0">
    <property type="entry name" value="UNC93-LIKE PROTEIN MFSD11"/>
    <property type="match status" value="1"/>
</dbReference>
<feature type="transmembrane region" description="Helical" evidence="9">
    <location>
        <begin position="308"/>
        <end position="329"/>
    </location>
</feature>
<sequence length="501" mass="54876">MVFTKDMETSQLHVIIDISNSPYLSDCLSCDLAKMAEDGFDWRLGNVILLGLSFMLIFTAFQTASMAEQSVLKSAKNDSNSTFQGDGYTSLSVIYVVFAVSNWVAPSIVVYIGAKFSMFIGSLLYLLFIVSFLKPMTWALYAGSVLVGFGAAILWTGQGNFLTVNSDSETISRNSGIFWALLQFSLLFGNAYSYFVLKGQENISNDERTKLFIGLTGAALLGSLMLLLLRKRQSSDSDNLVNLNSSGQPAVDTPLTALKRSFHLFFTKEMMLLSVAIAYTGIELTFFSGVYGTCISNNSHFGAESKGLIGISGMFIGVGEIVGGTFFGLMGKSTNRHGRDLIVMFGYVVHMGCFYLIYINLPERSPLEASYGDTFITSSKYIAILCSFLLGLGDSSFNTQIYSLLGFMFPEDSSPAFAIFKFTQSLASAVAFFYSDYLILKYQLLIMGPAVATGCGEDEDSPFTELLSAADPDPEEDTPIYNPTFTKSLYCDDKVSLNKLH</sequence>
<keyword evidence="3 9" id="KW-0812">Transmembrane</keyword>
<organism evidence="10 11">
    <name type="scientific">Mya arenaria</name>
    <name type="common">Soft-shell clam</name>
    <dbReference type="NCBI Taxonomy" id="6604"/>
    <lineage>
        <taxon>Eukaryota</taxon>
        <taxon>Metazoa</taxon>
        <taxon>Spiralia</taxon>
        <taxon>Lophotrochozoa</taxon>
        <taxon>Mollusca</taxon>
        <taxon>Bivalvia</taxon>
        <taxon>Autobranchia</taxon>
        <taxon>Heteroconchia</taxon>
        <taxon>Euheterodonta</taxon>
        <taxon>Imparidentia</taxon>
        <taxon>Neoheterodontei</taxon>
        <taxon>Myida</taxon>
        <taxon>Myoidea</taxon>
        <taxon>Myidae</taxon>
        <taxon>Mya</taxon>
    </lineage>
</organism>
<feature type="transmembrane region" description="Helical" evidence="9">
    <location>
        <begin position="112"/>
        <end position="132"/>
    </location>
</feature>
<comment type="similarity">
    <text evidence="2">Belongs to the unc-93 family.</text>
</comment>
<name>A0ABY7DGX4_MYAAR</name>
<feature type="transmembrane region" description="Helical" evidence="9">
    <location>
        <begin position="209"/>
        <end position="229"/>
    </location>
</feature>
<dbReference type="EMBL" id="CP111013">
    <property type="protein sequence ID" value="WAQ96946.1"/>
    <property type="molecule type" value="Genomic_DNA"/>
</dbReference>
<evidence type="ECO:0000256" key="6">
    <source>
        <dbReference type="ARBA" id="ARBA00023180"/>
    </source>
</evidence>
<proteinExistence type="inferred from homology"/>
<evidence type="ECO:0000313" key="11">
    <source>
        <dbReference type="Proteomes" id="UP001164746"/>
    </source>
</evidence>
<evidence type="ECO:0000256" key="7">
    <source>
        <dbReference type="ARBA" id="ARBA00040302"/>
    </source>
</evidence>
<accession>A0ABY7DGX4</accession>
<gene>
    <name evidence="10" type="ORF">MAR_029636</name>
</gene>
<evidence type="ECO:0000256" key="1">
    <source>
        <dbReference type="ARBA" id="ARBA00004141"/>
    </source>
</evidence>
<dbReference type="InterPro" id="IPR010291">
    <property type="entry name" value="Ion_channel_UNC-93"/>
</dbReference>